<dbReference type="AlphaFoldDB" id="A0A8H8R0G4"/>
<evidence type="ECO:0000256" key="3">
    <source>
        <dbReference type="ARBA" id="ARBA00022630"/>
    </source>
</evidence>
<dbReference type="GO" id="GO:0071949">
    <property type="term" value="F:FAD binding"/>
    <property type="evidence" value="ECO:0007669"/>
    <property type="project" value="InterPro"/>
</dbReference>
<dbReference type="Proteomes" id="UP000431533">
    <property type="component" value="Unassembled WGS sequence"/>
</dbReference>
<dbReference type="OrthoDB" id="415825at2759"/>
<evidence type="ECO:0000256" key="4">
    <source>
        <dbReference type="ARBA" id="ARBA00022827"/>
    </source>
</evidence>
<dbReference type="GO" id="GO:0016491">
    <property type="term" value="F:oxidoreductase activity"/>
    <property type="evidence" value="ECO:0007669"/>
    <property type="project" value="UniProtKB-KW"/>
</dbReference>
<reference evidence="8 9" key="1">
    <citation type="submission" date="2018-05" db="EMBL/GenBank/DDBJ databases">
        <title>Genome sequencing and assembly of the regulated plant pathogen Lachnellula willkommii and related sister species for the development of diagnostic species identification markers.</title>
        <authorList>
            <person name="Giroux E."/>
            <person name="Bilodeau G."/>
        </authorList>
    </citation>
    <scope>NUCLEOTIDE SEQUENCE [LARGE SCALE GENOMIC DNA]</scope>
    <source>
        <strain evidence="8 9">CBS 185.66</strain>
    </source>
</reference>
<evidence type="ECO:0000259" key="7">
    <source>
        <dbReference type="PROSITE" id="PS51387"/>
    </source>
</evidence>
<dbReference type="Gene3D" id="3.40.462.20">
    <property type="match status" value="1"/>
</dbReference>
<keyword evidence="9" id="KW-1185">Reference proteome</keyword>
<gene>
    <name evidence="8" type="primary">azaL_1</name>
    <name evidence="8" type="ORF">LHYA1_G005109</name>
</gene>
<organism evidence="8 9">
    <name type="scientific">Lachnellula hyalina</name>
    <dbReference type="NCBI Taxonomy" id="1316788"/>
    <lineage>
        <taxon>Eukaryota</taxon>
        <taxon>Fungi</taxon>
        <taxon>Dikarya</taxon>
        <taxon>Ascomycota</taxon>
        <taxon>Pezizomycotina</taxon>
        <taxon>Leotiomycetes</taxon>
        <taxon>Helotiales</taxon>
        <taxon>Lachnaceae</taxon>
        <taxon>Lachnellula</taxon>
    </lineage>
</organism>
<evidence type="ECO:0000256" key="6">
    <source>
        <dbReference type="SAM" id="SignalP"/>
    </source>
</evidence>
<dbReference type="InterPro" id="IPR036318">
    <property type="entry name" value="FAD-bd_PCMH-like_sf"/>
</dbReference>
<dbReference type="EMBL" id="QGMH01000093">
    <property type="protein sequence ID" value="TVY25505.1"/>
    <property type="molecule type" value="Genomic_DNA"/>
</dbReference>
<dbReference type="SUPFAM" id="SSF56176">
    <property type="entry name" value="FAD-binding/transporter-associated domain-like"/>
    <property type="match status" value="1"/>
</dbReference>
<comment type="caution">
    <text evidence="8">The sequence shown here is derived from an EMBL/GenBank/DDBJ whole genome shotgun (WGS) entry which is preliminary data.</text>
</comment>
<keyword evidence="5" id="KW-0560">Oxidoreductase</keyword>
<dbReference type="PANTHER" id="PTHR42973:SF9">
    <property type="entry name" value="FAD-BINDING PCMH-TYPE DOMAIN-CONTAINING PROTEIN-RELATED"/>
    <property type="match status" value="1"/>
</dbReference>
<feature type="chain" id="PRO_5034890190" evidence="6">
    <location>
        <begin position="23"/>
        <end position="503"/>
    </location>
</feature>
<sequence>MSYYFIFSVICLLFARGGFTAAVGYPSGPVDLKAALSKPSMGWTSPNILSFPGQQSFINATERWTVFDPPTYSASVTVRNEADVVKAVKIARDLKIPFLATGGRHGYGTTLGNLKNGISIDLSLLKTVTIDKHASTMTIGGGVRFRDMVDPLFAAGFQIQTGTCSCPGMVGVTIGAGIGRLQGLYGLLSDALISATVVTASGKVLQVSETSNSDLFWGIRGAGANFGVITSATYKVQPIINNGIFTSIDMVFTAAQNVSYFNTLASMVNGNGTFPAKLAAITNVLYNTTSNQTEIITNWAYAGPREEALRVMAPILAVQPVFTNLTDVSWKNLNTETSFGFDAIICEPLGIRSIYSAALRTVSSNTAISVFAKLVDFYAKYPEGRGNTISLESFPPQKVREIPDSTSAYPWRQTITYLLIELSWEAGSSVGDASNALGLELRKDFAATSGYPDLTVYVNYAHGDEKLEQIYSAEKLPRLAALKKTWDPENLFAFNNPLPTHYP</sequence>
<dbReference type="InterPro" id="IPR006094">
    <property type="entry name" value="Oxid_FAD_bind_N"/>
</dbReference>
<comment type="similarity">
    <text evidence="2">Belongs to the oxygen-dependent FAD-linked oxidoreductase family.</text>
</comment>
<dbReference type="RefSeq" id="XP_031004293.1">
    <property type="nucleotide sequence ID" value="XM_031150059.1"/>
</dbReference>
<feature type="domain" description="FAD-binding PCMH-type" evidence="7">
    <location>
        <begin position="67"/>
        <end position="239"/>
    </location>
</feature>
<evidence type="ECO:0000256" key="5">
    <source>
        <dbReference type="ARBA" id="ARBA00023002"/>
    </source>
</evidence>
<name>A0A8H8R0G4_9HELO</name>
<dbReference type="Gene3D" id="3.30.465.10">
    <property type="match status" value="1"/>
</dbReference>
<dbReference type="PROSITE" id="PS51387">
    <property type="entry name" value="FAD_PCMH"/>
    <property type="match status" value="1"/>
</dbReference>
<protein>
    <submittedName>
        <fullName evidence="8">FAD-linked oxidoreductase</fullName>
    </submittedName>
</protein>
<dbReference type="Pfam" id="PF08031">
    <property type="entry name" value="BBE"/>
    <property type="match status" value="1"/>
</dbReference>
<comment type="cofactor">
    <cofactor evidence="1">
        <name>FAD</name>
        <dbReference type="ChEBI" id="CHEBI:57692"/>
    </cofactor>
</comment>
<dbReference type="Pfam" id="PF01565">
    <property type="entry name" value="FAD_binding_4"/>
    <property type="match status" value="1"/>
</dbReference>
<dbReference type="PANTHER" id="PTHR42973">
    <property type="entry name" value="BINDING OXIDOREDUCTASE, PUTATIVE (AFU_ORTHOLOGUE AFUA_1G17690)-RELATED"/>
    <property type="match status" value="1"/>
</dbReference>
<evidence type="ECO:0000256" key="2">
    <source>
        <dbReference type="ARBA" id="ARBA00005466"/>
    </source>
</evidence>
<keyword evidence="3" id="KW-0285">Flavoprotein</keyword>
<dbReference type="InterPro" id="IPR012951">
    <property type="entry name" value="BBE"/>
</dbReference>
<feature type="signal peptide" evidence="6">
    <location>
        <begin position="1"/>
        <end position="22"/>
    </location>
</feature>
<evidence type="ECO:0000313" key="9">
    <source>
        <dbReference type="Proteomes" id="UP000431533"/>
    </source>
</evidence>
<dbReference type="InterPro" id="IPR016166">
    <property type="entry name" value="FAD-bd_PCMH"/>
</dbReference>
<dbReference type="GeneID" id="41985307"/>
<dbReference type="InterPro" id="IPR016169">
    <property type="entry name" value="FAD-bd_PCMH_sub2"/>
</dbReference>
<keyword evidence="4" id="KW-0274">FAD</keyword>
<evidence type="ECO:0000313" key="8">
    <source>
        <dbReference type="EMBL" id="TVY25505.1"/>
    </source>
</evidence>
<proteinExistence type="inferred from homology"/>
<keyword evidence="6" id="KW-0732">Signal</keyword>
<evidence type="ECO:0000256" key="1">
    <source>
        <dbReference type="ARBA" id="ARBA00001974"/>
    </source>
</evidence>
<accession>A0A8H8R0G4</accession>
<dbReference type="InterPro" id="IPR050416">
    <property type="entry name" value="FAD-linked_Oxidoreductase"/>
</dbReference>